<keyword evidence="1" id="KW-0596">Phosphopantetheine</keyword>
<dbReference type="InterPro" id="IPR020806">
    <property type="entry name" value="PKS_PP-bd"/>
</dbReference>
<evidence type="ECO:0000313" key="11">
    <source>
        <dbReference type="Proteomes" id="UP001430584"/>
    </source>
</evidence>
<comment type="caution">
    <text evidence="10">The sequence shown here is derived from an EMBL/GenBank/DDBJ whole genome shotgun (WGS) entry which is preliminary data.</text>
</comment>
<evidence type="ECO:0000256" key="1">
    <source>
        <dbReference type="ARBA" id="ARBA00022450"/>
    </source>
</evidence>
<dbReference type="InterPro" id="IPR049551">
    <property type="entry name" value="PKS_DH_C"/>
</dbReference>
<dbReference type="SMART" id="SM00823">
    <property type="entry name" value="PKS_PP"/>
    <property type="match status" value="1"/>
</dbReference>
<reference evidence="10 11" key="1">
    <citation type="submission" date="2024-02" db="EMBL/GenBank/DDBJ databases">
        <title>De novo assembly and annotation of 12 fungi associated with fruit tree decline syndrome in Ontario, Canada.</title>
        <authorList>
            <person name="Sulman M."/>
            <person name="Ellouze W."/>
            <person name="Ilyukhin E."/>
        </authorList>
    </citation>
    <scope>NUCLEOTIDE SEQUENCE [LARGE SCALE GENOMIC DNA]</scope>
    <source>
        <strain evidence="10 11">FDS-637</strain>
    </source>
</reference>
<evidence type="ECO:0000313" key="10">
    <source>
        <dbReference type="EMBL" id="KAL0264076.1"/>
    </source>
</evidence>
<dbReference type="InterPro" id="IPR016035">
    <property type="entry name" value="Acyl_Trfase/lysoPLipase"/>
</dbReference>
<dbReference type="Gene3D" id="3.10.129.110">
    <property type="entry name" value="Polyketide synthase dehydratase"/>
    <property type="match status" value="1"/>
</dbReference>
<dbReference type="Pfam" id="PF08659">
    <property type="entry name" value="KR"/>
    <property type="match status" value="1"/>
</dbReference>
<dbReference type="Pfam" id="PF16197">
    <property type="entry name" value="KAsynt_C_assoc"/>
    <property type="match status" value="1"/>
</dbReference>
<protein>
    <submittedName>
        <fullName evidence="10">Type I Iterative PKS</fullName>
    </submittedName>
</protein>
<dbReference type="CDD" id="cd02440">
    <property type="entry name" value="AdoMet_MTases"/>
    <property type="match status" value="1"/>
</dbReference>
<evidence type="ECO:0000256" key="6">
    <source>
        <dbReference type="PROSITE-ProRule" id="PRU01363"/>
    </source>
</evidence>
<dbReference type="SUPFAM" id="SSF47336">
    <property type="entry name" value="ACP-like"/>
    <property type="match status" value="1"/>
</dbReference>
<dbReference type="RefSeq" id="XP_066636816.1">
    <property type="nucleotide sequence ID" value="XM_066771537.1"/>
</dbReference>
<dbReference type="SMART" id="SM00825">
    <property type="entry name" value="PKS_KS"/>
    <property type="match status" value="1"/>
</dbReference>
<dbReference type="SUPFAM" id="SSF51735">
    <property type="entry name" value="NAD(P)-binding Rossmann-fold domains"/>
    <property type="match status" value="1"/>
</dbReference>
<dbReference type="PROSITE" id="PS00606">
    <property type="entry name" value="KS3_1"/>
    <property type="match status" value="1"/>
</dbReference>
<dbReference type="InterPro" id="IPR013217">
    <property type="entry name" value="Methyltransf_12"/>
</dbReference>
<dbReference type="InterPro" id="IPR016039">
    <property type="entry name" value="Thiolase-like"/>
</dbReference>
<keyword evidence="5" id="KW-0511">Multifunctional enzyme</keyword>
<dbReference type="Gene3D" id="3.40.50.720">
    <property type="entry name" value="NAD(P)-binding Rossmann-like Domain"/>
    <property type="match status" value="1"/>
</dbReference>
<dbReference type="InterPro" id="IPR036291">
    <property type="entry name" value="NAD(P)-bd_dom_sf"/>
</dbReference>
<dbReference type="Gene3D" id="3.40.366.10">
    <property type="entry name" value="Malonyl-Coenzyme A Acyl Carrier Protein, domain 2"/>
    <property type="match status" value="1"/>
</dbReference>
<proteinExistence type="predicted"/>
<dbReference type="PROSITE" id="PS52019">
    <property type="entry name" value="PKS_MFAS_DH"/>
    <property type="match status" value="1"/>
</dbReference>
<dbReference type="Gene3D" id="3.40.47.10">
    <property type="match status" value="1"/>
</dbReference>
<dbReference type="SUPFAM" id="SSF53335">
    <property type="entry name" value="S-adenosyl-L-methionine-dependent methyltransferases"/>
    <property type="match status" value="1"/>
</dbReference>
<dbReference type="SMART" id="SM00822">
    <property type="entry name" value="PKS_KR"/>
    <property type="match status" value="1"/>
</dbReference>
<dbReference type="Pfam" id="PF02801">
    <property type="entry name" value="Ketoacyl-synt_C"/>
    <property type="match status" value="1"/>
</dbReference>
<evidence type="ECO:0000259" key="8">
    <source>
        <dbReference type="PROSITE" id="PS52004"/>
    </source>
</evidence>
<evidence type="ECO:0000256" key="4">
    <source>
        <dbReference type="ARBA" id="ARBA00022679"/>
    </source>
</evidence>
<feature type="domain" description="PKS/mFAS DH" evidence="9">
    <location>
        <begin position="973"/>
        <end position="1281"/>
    </location>
</feature>
<dbReference type="InterPro" id="IPR020807">
    <property type="entry name" value="PKS_DH"/>
</dbReference>
<dbReference type="Pfam" id="PF14765">
    <property type="entry name" value="PS-DH"/>
    <property type="match status" value="1"/>
</dbReference>
<feature type="region of interest" description="N-terminal hotdog fold" evidence="6">
    <location>
        <begin position="973"/>
        <end position="1113"/>
    </location>
</feature>
<dbReference type="PROSITE" id="PS52004">
    <property type="entry name" value="KS3_2"/>
    <property type="match status" value="1"/>
</dbReference>
<gene>
    <name evidence="10" type="ORF">SLS55_000020</name>
</gene>
<dbReference type="EMBL" id="JAJVCZ030000001">
    <property type="protein sequence ID" value="KAL0264076.1"/>
    <property type="molecule type" value="Genomic_DNA"/>
</dbReference>
<dbReference type="InterPro" id="IPR036736">
    <property type="entry name" value="ACP-like_sf"/>
</dbReference>
<dbReference type="SMART" id="SM00827">
    <property type="entry name" value="PKS_AT"/>
    <property type="match status" value="1"/>
</dbReference>
<evidence type="ECO:0000256" key="2">
    <source>
        <dbReference type="ARBA" id="ARBA00022553"/>
    </source>
</evidence>
<keyword evidence="3" id="KW-0489">Methyltransferase</keyword>
<dbReference type="Pfam" id="PF21089">
    <property type="entry name" value="PKS_DH_N"/>
    <property type="match status" value="1"/>
</dbReference>
<dbReference type="InterPro" id="IPR001227">
    <property type="entry name" value="Ac_transferase_dom_sf"/>
</dbReference>
<dbReference type="CDD" id="cd00833">
    <property type="entry name" value="PKS"/>
    <property type="match status" value="1"/>
</dbReference>
<keyword evidence="4" id="KW-0808">Transferase</keyword>
<dbReference type="Gene3D" id="3.40.50.150">
    <property type="entry name" value="Vaccinia Virus protein VP39"/>
    <property type="match status" value="1"/>
</dbReference>
<dbReference type="InterPro" id="IPR014030">
    <property type="entry name" value="Ketoacyl_synth_N"/>
</dbReference>
<dbReference type="InterPro" id="IPR029063">
    <property type="entry name" value="SAM-dependent_MTases_sf"/>
</dbReference>
<name>A0ABR3CT43_9PEZI</name>
<dbReference type="InterPro" id="IPR049900">
    <property type="entry name" value="PKS_mFAS_DH"/>
</dbReference>
<dbReference type="InterPro" id="IPR016036">
    <property type="entry name" value="Malonyl_transacylase_ACP-bd"/>
</dbReference>
<feature type="region of interest" description="C-terminal hotdog fold" evidence="6">
    <location>
        <begin position="1128"/>
        <end position="1281"/>
    </location>
</feature>
<dbReference type="SMART" id="SM00826">
    <property type="entry name" value="PKS_DH"/>
    <property type="match status" value="1"/>
</dbReference>
<feature type="domain" description="Ketosynthase family 3 (KS3)" evidence="8">
    <location>
        <begin position="38"/>
        <end position="470"/>
    </location>
</feature>
<dbReference type="InterPro" id="IPR050091">
    <property type="entry name" value="PKS_NRPS_Biosynth_Enz"/>
</dbReference>
<dbReference type="InterPro" id="IPR042104">
    <property type="entry name" value="PKS_dehydratase_sf"/>
</dbReference>
<accession>A0ABR3CT43</accession>
<dbReference type="InterPro" id="IPR013968">
    <property type="entry name" value="PKS_KR"/>
</dbReference>
<dbReference type="InterPro" id="IPR014031">
    <property type="entry name" value="Ketoacyl_synth_C"/>
</dbReference>
<dbReference type="SUPFAM" id="SSF53901">
    <property type="entry name" value="Thiolase-like"/>
    <property type="match status" value="1"/>
</dbReference>
<dbReference type="InterPro" id="IPR049552">
    <property type="entry name" value="PKS_DH_N"/>
</dbReference>
<dbReference type="SUPFAM" id="SSF52151">
    <property type="entry name" value="FabD/lysophospholipase-like"/>
    <property type="match status" value="1"/>
</dbReference>
<dbReference type="InterPro" id="IPR006162">
    <property type="entry name" value="Ppantetheine_attach_site"/>
</dbReference>
<dbReference type="Proteomes" id="UP001430584">
    <property type="component" value="Unassembled WGS sequence"/>
</dbReference>
<dbReference type="GeneID" id="92004105"/>
<feature type="active site" description="Proton acceptor; for dehydratase activity" evidence="6">
    <location>
        <position position="1005"/>
    </location>
</feature>
<dbReference type="PROSITE" id="PS50075">
    <property type="entry name" value="CARRIER"/>
    <property type="match status" value="1"/>
</dbReference>
<dbReference type="Pfam" id="PF00109">
    <property type="entry name" value="ketoacyl-synt"/>
    <property type="match status" value="1"/>
</dbReference>
<feature type="active site" description="Proton donor; for dehydratase activity" evidence="6">
    <location>
        <position position="1187"/>
    </location>
</feature>
<dbReference type="Gene3D" id="1.10.1200.10">
    <property type="entry name" value="ACP-like"/>
    <property type="match status" value="1"/>
</dbReference>
<sequence length="2502" mass="267190">MLGVFSPDRYVGPPVNATSTVLPTKVPKITPSSMTTTPEPIAIIGSACRFPGGSSSPSELWKLLREPRDILQEFPDDRLKLSNFYNQKKGHHGSTDVQNKSYLLAEDCRLFDAAFFNVNPLEAASMDPAQRILLETVYETIEAAGYTMEQLQGTPTAVFVGLMTGDYWDMTMRDTETMPTYTASGMSRSIMSNRISYVFDLRGPSMTIDTACSSSLVALHQAVQSLRSGEATTAIVAGANMLLDASTYIMESKLQMLSPDSRCRMWDESANGYARGEGVAAILLKPLSAALADGDDIECIIRGTGVNSDGRTKGIAMPSAEAQAALIRETYMRAGLDPVADRCQYFECHGTGTQAGDPVEAQAIADTFFPDSRERGEGKLYVGSIKTVIGHLEGCAGLAGVLKASLAVQNRTVPANMHFTKLNPKVEPFYQNLEILRTSIGWPEVSSGPRRVSVNSFGFGGTNAHAIVESYDGGKQEATRDPTSDFFRGPLAFSARTESSLRASIREFANFIKSNPSADLEDVTSILQEKRKAFPVRHYFPGSTREKLIENLDGFVTEPGSRSNMVTRTESRNTDEPARVLGIFTGQGAQWAGMGSALIEHCQQFRETINRCEASLAALPDPPPWSLKAELLANDTSQISQAAFSQPLCTALQLAMVDVAAAAGVGFSAVVGHSSGEIAAAYAAGILSVSDAMAIAYYRGVHAKLAEGEGGKKGGMMAVGMTYEKALEVCSQPEWAGRIGLAASNSPSSVTLSGDADAIKEARAVFDEHKTFARELKVDTAYHSHHMLPCAGSYLDSLLACNIQPRRPKDGCTWVSSVLGDASLLDGGLEALSGPYWVDNMVKPVLFSQALESSFSTGRRFDMAVEVGPHPALKGPATQVFKTALGSSPPHTGFMRRGEDEVEAFSAGIGFLWANLSPSPVDFAGYRRAFQGSSLARPKIPKGLPSYAWDHDKTHWKEGRISRNFRLRPQTPHELLGRRMADDSEHDRRWRNFLRLSELSWLRGHEFQGQALFPAAGHVAMALEASRKLAGDRAVRLFELRNISIYKPIVLDGDQPGVETVFGLRLVNEELRGDGGRKDVLEADFTTSACFDEAAGQLEKIACGTVVVHLGESTGEELPPPEPARQCLAPVDIERVYSSLAKIGLNYHGQFRSIVRAERMRDHCKASATWKDHEMAAEYMVHPALLDVSFQAMFVALTSPATTGALWTTYLPSSIERITVDPSVCHDYSSPTVTADIEAFVTEWSSSSFAGDVTVLDASGMRSSIQVEGLRMKAIAEATPANDRLLFAKTAWDVDIAHSVCIPASTQDTAAELALLSAIERTAAFYLRSLLAAVPASEIRTFSPPHRHLFAAASTALSRIANNHNPTVAPSTIHDTPATIAFLHAAYPTQADMRLMHAVHTALLPSLRGQTSLLEAMLASSHLTHFYRHSWGTSHLNAAIARILAQITSAHPRSRILELGAGTGGTTGAILAATGAFASYTYTDVSAGFFGDAARRFPDPRVEFRVLDIEREPTTQGFVAGGYDVVVAANVLHATTSLAGTLAHARKLLRPGGWLVLLEITAPTLKHLLVFGGLPGWWLGVGEGRTEGPWASDVQWDGLMRRAGFGGVEACVRDLEGEVGKHGCSVLVARAVDDVVAALREPVRAVEEGRVVAPERVVVLGGRTLPVLKLVRAVQERLGAWKARTVVVEGVDALDVDALPPGSAVICLAELDRPLFEEAVTDDRLEKLQRLFGNAKAVLWAIGGEPECKMTVGIGRALRAEMPHLTLQFLEATRRSDLTATVVVECFLRLVMAADPAVAEHDMLWTVEPEVVVDGGELLLPRLVPDTVINDRFNAERRQVEKTVSTRETCVEMATLDSGTFQCLQEMAQPEGAVVDVHYSTTLSKDCTITLGLVRDTLKPAVTLSRTAASAISRSEKHVMLPEGHSCTHSLISDVASHALALELVKLCPPGGSVLVHEAPTQLAAALRYAAAAQGISVMFSNSNNAGSVEGSLHLHNMATERTIRSLIPSTVGCFIDLSSSPSTTIPRCLPQRCAVYTFTNSIDIISSVATVPLEEALTNAISHPLEAAATGTLINIEELTGTCDVSPSYPNVVHWNSPSLRVAIKPLNPAGLFKPDKTYLLVGLTGELGRTLTTFMLANGARHIALASRNATTAFNPTAWPTAPGATIRPFTMDVTSPTSVHAAATTIAATMPPIAGIANGAMVLHDTLFARTTASTISAVVAPKVGGTRHLASAFCSSPSSLDFFVLFSSLASVVGNPGQAAYHAANLAMHGVAAQLRRECGVPAAVMHVGMVADVGYVARKGREVEERLRGEAFLGLSEGDLCALFAEAVGGAGLPADGEGEGEGGWDIVAGLDALVEKPGVRRPHWAGNPRLAHFVRGEADGGGGGGGAAPAAAVVRDVGQRLDEVGGEGEDAAAAVVQEALLGTVEVMLQMAPGTADAGASLLALGMDSLVAVEIRAWFLKKVGVDVSVLRLLGGETVAAICRDVAGRYLAAKASGQ</sequence>
<dbReference type="InterPro" id="IPR057326">
    <property type="entry name" value="KR_dom"/>
</dbReference>
<dbReference type="InterPro" id="IPR014043">
    <property type="entry name" value="Acyl_transferase_dom"/>
</dbReference>
<dbReference type="InterPro" id="IPR009081">
    <property type="entry name" value="PP-bd_ACP"/>
</dbReference>
<evidence type="ECO:0000256" key="3">
    <source>
        <dbReference type="ARBA" id="ARBA00022603"/>
    </source>
</evidence>
<dbReference type="Pfam" id="PF08242">
    <property type="entry name" value="Methyltransf_12"/>
    <property type="match status" value="1"/>
</dbReference>
<dbReference type="InterPro" id="IPR020841">
    <property type="entry name" value="PKS_Beta-ketoAc_synthase_dom"/>
</dbReference>
<keyword evidence="11" id="KW-1185">Reference proteome</keyword>
<organism evidence="10 11">
    <name type="scientific">Diplodia seriata</name>
    <dbReference type="NCBI Taxonomy" id="420778"/>
    <lineage>
        <taxon>Eukaryota</taxon>
        <taxon>Fungi</taxon>
        <taxon>Dikarya</taxon>
        <taxon>Ascomycota</taxon>
        <taxon>Pezizomycotina</taxon>
        <taxon>Dothideomycetes</taxon>
        <taxon>Dothideomycetes incertae sedis</taxon>
        <taxon>Botryosphaeriales</taxon>
        <taxon>Botryosphaeriaceae</taxon>
        <taxon>Diplodia</taxon>
    </lineage>
</organism>
<dbReference type="InterPro" id="IPR032821">
    <property type="entry name" value="PKS_assoc"/>
</dbReference>
<dbReference type="Pfam" id="PF00698">
    <property type="entry name" value="Acyl_transf_1"/>
    <property type="match status" value="1"/>
</dbReference>
<evidence type="ECO:0000256" key="5">
    <source>
        <dbReference type="ARBA" id="ARBA00023268"/>
    </source>
</evidence>
<evidence type="ECO:0000259" key="7">
    <source>
        <dbReference type="PROSITE" id="PS50075"/>
    </source>
</evidence>
<dbReference type="PROSITE" id="PS00012">
    <property type="entry name" value="PHOSPHOPANTETHEINE"/>
    <property type="match status" value="1"/>
</dbReference>
<evidence type="ECO:0000259" key="9">
    <source>
        <dbReference type="PROSITE" id="PS52019"/>
    </source>
</evidence>
<dbReference type="PANTHER" id="PTHR43775:SF20">
    <property type="entry name" value="HYBRID PKS-NRPS SYNTHETASE APDA"/>
    <property type="match status" value="1"/>
</dbReference>
<dbReference type="SUPFAM" id="SSF55048">
    <property type="entry name" value="Probable ACP-binding domain of malonyl-CoA ACP transacylase"/>
    <property type="match status" value="1"/>
</dbReference>
<dbReference type="PANTHER" id="PTHR43775">
    <property type="entry name" value="FATTY ACID SYNTHASE"/>
    <property type="match status" value="1"/>
</dbReference>
<feature type="domain" description="Carrier" evidence="7">
    <location>
        <begin position="2417"/>
        <end position="2494"/>
    </location>
</feature>
<dbReference type="Pfam" id="PF00550">
    <property type="entry name" value="PP-binding"/>
    <property type="match status" value="1"/>
</dbReference>
<keyword evidence="2" id="KW-0597">Phosphoprotein</keyword>
<dbReference type="InterPro" id="IPR018201">
    <property type="entry name" value="Ketoacyl_synth_AS"/>
</dbReference>